<sequence>MASSGSGYDLSSSTFSPDGRIFQVEYAAKAVENAGTALGLKCRDGVVLCVEKPLMNKMLLPNSSRRIHTVDTRSGLAVTGFVSDARQIVNRARDEASSYDETYGAKIPPTVLADRMAAYVHYFTLHGSLRPFGAAALLASYDPETKEHSLHMVEPSGVTYQYFGCAAGKGRQPAKTEMEKLNINKPDQAENVDVREGARQLARIIHLLHDEAKDKPFELEMSWICEESGWQHKGVPRDVIKESVEWAKKDIEEAEEEEESDEEEGMEE</sequence>
<proteinExistence type="inferred from homology"/>
<keyword evidence="3 5" id="KW-0647">Proteasome</keyword>
<dbReference type="GO" id="GO:0005737">
    <property type="term" value="C:cytoplasm"/>
    <property type="evidence" value="ECO:0007669"/>
    <property type="project" value="UniProtKB-SubCell"/>
</dbReference>
<feature type="domain" description="Proteasome alpha-type subunits" evidence="8">
    <location>
        <begin position="8"/>
        <end position="30"/>
    </location>
</feature>
<evidence type="ECO:0000256" key="1">
    <source>
        <dbReference type="ARBA" id="ARBA00002000"/>
    </source>
</evidence>
<comment type="subcellular location">
    <subcellularLocation>
        <location evidence="6">Cytoplasm</location>
    </subcellularLocation>
    <subcellularLocation>
        <location evidence="6">Nucleus</location>
    </subcellularLocation>
</comment>
<gene>
    <name evidence="9" type="ORF">OAUR00152_LOCUS25142</name>
</gene>
<dbReference type="GO" id="GO:0005634">
    <property type="term" value="C:nucleus"/>
    <property type="evidence" value="ECO:0007669"/>
    <property type="project" value="UniProtKB-SubCell"/>
</dbReference>
<dbReference type="GO" id="GO:0006511">
    <property type="term" value="P:ubiquitin-dependent protein catabolic process"/>
    <property type="evidence" value="ECO:0007669"/>
    <property type="project" value="InterPro"/>
</dbReference>
<evidence type="ECO:0000256" key="3">
    <source>
        <dbReference type="ARBA" id="ARBA00022942"/>
    </source>
</evidence>
<evidence type="ECO:0000313" key="9">
    <source>
        <dbReference type="EMBL" id="CAE2257957.1"/>
    </source>
</evidence>
<dbReference type="SUPFAM" id="SSF56235">
    <property type="entry name" value="N-terminal nucleophile aminohydrolases (Ntn hydrolases)"/>
    <property type="match status" value="1"/>
</dbReference>
<evidence type="ECO:0000256" key="7">
    <source>
        <dbReference type="SAM" id="MobiDB-lite"/>
    </source>
</evidence>
<feature type="region of interest" description="Disordered" evidence="7">
    <location>
        <begin position="247"/>
        <end position="268"/>
    </location>
</feature>
<evidence type="ECO:0000256" key="6">
    <source>
        <dbReference type="RuleBase" id="RU000551"/>
    </source>
</evidence>
<comment type="subunit">
    <text evidence="6">The 26S proteasome consists of a 20S proteasome core and two 19S regulatory subunits.</text>
</comment>
<keyword evidence="2 6" id="KW-0963">Cytoplasm</keyword>
<feature type="compositionally biased region" description="Acidic residues" evidence="7">
    <location>
        <begin position="252"/>
        <end position="268"/>
    </location>
</feature>
<dbReference type="GO" id="GO:0019773">
    <property type="term" value="C:proteasome core complex, alpha-subunit complex"/>
    <property type="evidence" value="ECO:0007669"/>
    <property type="project" value="UniProtKB-UniRule"/>
</dbReference>
<dbReference type="PROSITE" id="PS00388">
    <property type="entry name" value="PROTEASOME_ALPHA_1"/>
    <property type="match status" value="1"/>
</dbReference>
<dbReference type="CDD" id="cd03751">
    <property type="entry name" value="proteasome_alpha_type_3"/>
    <property type="match status" value="1"/>
</dbReference>
<protein>
    <recommendedName>
        <fullName evidence="6">Proteasome subunit alpha type</fullName>
    </recommendedName>
</protein>
<name>A0A7S4JB01_9STRA</name>
<dbReference type="InterPro" id="IPR001353">
    <property type="entry name" value="Proteasome_sua/b"/>
</dbReference>
<dbReference type="InterPro" id="IPR050115">
    <property type="entry name" value="Proteasome_alpha"/>
</dbReference>
<evidence type="ECO:0000259" key="8">
    <source>
        <dbReference type="PROSITE" id="PS00388"/>
    </source>
</evidence>
<evidence type="ECO:0000256" key="5">
    <source>
        <dbReference type="PROSITE-ProRule" id="PRU00808"/>
    </source>
</evidence>
<reference evidence="9" key="1">
    <citation type="submission" date="2021-01" db="EMBL/GenBank/DDBJ databases">
        <authorList>
            <person name="Corre E."/>
            <person name="Pelletier E."/>
            <person name="Niang G."/>
            <person name="Scheremetjew M."/>
            <person name="Finn R."/>
            <person name="Kale V."/>
            <person name="Holt S."/>
            <person name="Cochrane G."/>
            <person name="Meng A."/>
            <person name="Brown T."/>
            <person name="Cohen L."/>
        </authorList>
    </citation>
    <scope>NUCLEOTIDE SEQUENCE</scope>
    <source>
        <strain evidence="9">Isolate 1302-5</strain>
    </source>
</reference>
<accession>A0A7S4JB01</accession>
<evidence type="ECO:0000256" key="2">
    <source>
        <dbReference type="ARBA" id="ARBA00022490"/>
    </source>
</evidence>
<dbReference type="InterPro" id="IPR000426">
    <property type="entry name" value="Proteasome_asu_N"/>
</dbReference>
<comment type="function">
    <text evidence="1">The proteasome is a multicatalytic proteinase complex which is characterized by its ability to cleave peptides with Arg, Phe, Tyr, Leu, and Glu adjacent to the leaving group at neutral or slightly basic pH. The proteasome has an ATP-dependent proteolytic activity.</text>
</comment>
<comment type="similarity">
    <text evidence="5 6">Belongs to the peptidase T1A family.</text>
</comment>
<dbReference type="InterPro" id="IPR029055">
    <property type="entry name" value="Ntn_hydrolases_N"/>
</dbReference>
<dbReference type="InterPro" id="IPR023332">
    <property type="entry name" value="Proteasome_alpha-type"/>
</dbReference>
<dbReference type="EMBL" id="HBKQ01036503">
    <property type="protein sequence ID" value="CAE2257957.1"/>
    <property type="molecule type" value="Transcribed_RNA"/>
</dbReference>
<dbReference type="SMART" id="SM00948">
    <property type="entry name" value="Proteasome_A_N"/>
    <property type="match status" value="1"/>
</dbReference>
<dbReference type="Gene3D" id="3.60.20.10">
    <property type="entry name" value="Glutamine Phosphoribosylpyrophosphate, subunit 1, domain 1"/>
    <property type="match status" value="1"/>
</dbReference>
<dbReference type="FunFam" id="3.60.20.10:FF:000007">
    <property type="entry name" value="Proteasome subunit alpha type"/>
    <property type="match status" value="1"/>
</dbReference>
<dbReference type="Pfam" id="PF00227">
    <property type="entry name" value="Proteasome"/>
    <property type="match status" value="1"/>
</dbReference>
<organism evidence="9">
    <name type="scientific">Odontella aurita</name>
    <dbReference type="NCBI Taxonomy" id="265563"/>
    <lineage>
        <taxon>Eukaryota</taxon>
        <taxon>Sar</taxon>
        <taxon>Stramenopiles</taxon>
        <taxon>Ochrophyta</taxon>
        <taxon>Bacillariophyta</taxon>
        <taxon>Mediophyceae</taxon>
        <taxon>Biddulphiophycidae</taxon>
        <taxon>Eupodiscales</taxon>
        <taxon>Odontellaceae</taxon>
        <taxon>Odontella</taxon>
    </lineage>
</organism>
<dbReference type="PROSITE" id="PS51475">
    <property type="entry name" value="PROTEASOME_ALPHA_2"/>
    <property type="match status" value="1"/>
</dbReference>
<dbReference type="Pfam" id="PF10584">
    <property type="entry name" value="Proteasome_A_N"/>
    <property type="match status" value="1"/>
</dbReference>
<keyword evidence="4 6" id="KW-0539">Nucleus</keyword>
<dbReference type="PANTHER" id="PTHR11599">
    <property type="entry name" value="PROTEASOME SUBUNIT ALPHA/BETA"/>
    <property type="match status" value="1"/>
</dbReference>
<evidence type="ECO:0000256" key="4">
    <source>
        <dbReference type="ARBA" id="ARBA00023242"/>
    </source>
</evidence>
<dbReference type="AlphaFoldDB" id="A0A7S4JB01"/>